<dbReference type="AlphaFoldDB" id="A0A2R5G7C3"/>
<sequence length="465" mass="53202">MPWVAANNRHSTRAQIQLRVVNAEQARLHEDDAQNAAMRQAAKDTQLGYMAEKAFRELAKTGAEPNPEAPSILVFARTHPQFVLRVKPSAALPEDSICLDDPQCRNFEVVVGEDRFPWSRYDAADEAEVAPLQQVLVEVRPRNEATDETIVLERADIRTVLSKALFQQIITNHERIHLAVKGTEIWVYIKEVVIEEDPQEDEEKDLFLPDIVRGRVETTTQWHIEQGRSTHFELKGDFRPFERKPPTNIVHVTCSDDEYFPVKKRLLQPCIALARTVLSPNTESITVDLDCCLFDKVLIYLEAEAKGLDYEIDLHEADELLPAAKKLRLIGLQRVCEKVRDDFSNSLRLDGISFEEVKRRNAEGELLLIIDNQVCDVTDWLELHPGGNTIIPEQALNVDATVLFEVYHASRESFLFLKQLFIGPLLEEDHAKVPPPQHTEYTEPSESFLAQFREFMGQIKQFKSF</sequence>
<dbReference type="PANTHER" id="PTHR19359:SF95">
    <property type="entry name" value="CYTOCHROME B5 TYPE B"/>
    <property type="match status" value="1"/>
</dbReference>
<dbReference type="EMBL" id="BEYU01000005">
    <property type="protein sequence ID" value="GBG24363.1"/>
    <property type="molecule type" value="Genomic_DNA"/>
</dbReference>
<dbReference type="GO" id="GO:0020037">
    <property type="term" value="F:heme binding"/>
    <property type="evidence" value="ECO:0007669"/>
    <property type="project" value="TreeGrafter"/>
</dbReference>
<keyword evidence="2" id="KW-0479">Metal-binding</keyword>
<dbReference type="PANTHER" id="PTHR19359">
    <property type="entry name" value="CYTOCHROME B5"/>
    <property type="match status" value="1"/>
</dbReference>
<dbReference type="SUPFAM" id="SSF55856">
    <property type="entry name" value="Cytochrome b5-like heme/steroid binding domain"/>
    <property type="match status" value="1"/>
</dbReference>
<comment type="similarity">
    <text evidence="4">Belongs to the cytochrome b5 family.</text>
</comment>
<dbReference type="Pfam" id="PF00173">
    <property type="entry name" value="Cyt-b5"/>
    <property type="match status" value="1"/>
</dbReference>
<gene>
    <name evidence="6" type="ORF">FCC1311_005809</name>
</gene>
<dbReference type="GO" id="GO:0046872">
    <property type="term" value="F:metal ion binding"/>
    <property type="evidence" value="ECO:0007669"/>
    <property type="project" value="UniProtKB-KW"/>
</dbReference>
<evidence type="ECO:0000256" key="3">
    <source>
        <dbReference type="ARBA" id="ARBA00023004"/>
    </source>
</evidence>
<keyword evidence="7" id="KW-1185">Reference proteome</keyword>
<evidence type="ECO:0000256" key="4">
    <source>
        <dbReference type="ARBA" id="ARBA00038168"/>
    </source>
</evidence>
<keyword evidence="1" id="KW-0349">Heme</keyword>
<protein>
    <submittedName>
        <fullName evidence="6">Cytochrome b5</fullName>
    </submittedName>
</protein>
<dbReference type="GO" id="GO:0016020">
    <property type="term" value="C:membrane"/>
    <property type="evidence" value="ECO:0007669"/>
    <property type="project" value="TreeGrafter"/>
</dbReference>
<feature type="domain" description="Cytochrome b5 heme-binding" evidence="5">
    <location>
        <begin position="349"/>
        <end position="426"/>
    </location>
</feature>
<dbReference type="Gene3D" id="3.10.120.10">
    <property type="entry name" value="Cytochrome b5-like heme/steroid binding domain"/>
    <property type="match status" value="1"/>
</dbReference>
<accession>A0A2R5G7C3</accession>
<dbReference type="SMART" id="SM01117">
    <property type="entry name" value="Cyt-b5"/>
    <property type="match status" value="1"/>
</dbReference>
<reference evidence="6 7" key="1">
    <citation type="submission" date="2017-12" db="EMBL/GenBank/DDBJ databases">
        <title>Sequencing, de novo assembly and annotation of complete genome of a new Thraustochytrid species, strain FCC1311.</title>
        <authorList>
            <person name="Sedici K."/>
            <person name="Godart F."/>
            <person name="Aiese Cigliano R."/>
            <person name="Sanseverino W."/>
            <person name="Barakat M."/>
            <person name="Ortet P."/>
            <person name="Marechal E."/>
            <person name="Cagnac O."/>
            <person name="Amato A."/>
        </authorList>
    </citation>
    <scope>NUCLEOTIDE SEQUENCE [LARGE SCALE GENOMIC DNA]</scope>
</reference>
<dbReference type="OrthoDB" id="260519at2759"/>
<evidence type="ECO:0000256" key="2">
    <source>
        <dbReference type="ARBA" id="ARBA00022723"/>
    </source>
</evidence>
<dbReference type="Proteomes" id="UP000241890">
    <property type="component" value="Unassembled WGS sequence"/>
</dbReference>
<evidence type="ECO:0000256" key="1">
    <source>
        <dbReference type="ARBA" id="ARBA00022617"/>
    </source>
</evidence>
<evidence type="ECO:0000313" key="6">
    <source>
        <dbReference type="EMBL" id="GBG24363.1"/>
    </source>
</evidence>
<dbReference type="InterPro" id="IPR036400">
    <property type="entry name" value="Cyt_B5-like_heme/steroid_sf"/>
</dbReference>
<evidence type="ECO:0000313" key="7">
    <source>
        <dbReference type="Proteomes" id="UP000241890"/>
    </source>
</evidence>
<organism evidence="6 7">
    <name type="scientific">Hondaea fermentalgiana</name>
    <dbReference type="NCBI Taxonomy" id="2315210"/>
    <lineage>
        <taxon>Eukaryota</taxon>
        <taxon>Sar</taxon>
        <taxon>Stramenopiles</taxon>
        <taxon>Bigyra</taxon>
        <taxon>Labyrinthulomycetes</taxon>
        <taxon>Thraustochytrida</taxon>
        <taxon>Thraustochytriidae</taxon>
        <taxon>Hondaea</taxon>
    </lineage>
</organism>
<comment type="caution">
    <text evidence="6">The sequence shown here is derived from an EMBL/GenBank/DDBJ whole genome shotgun (WGS) entry which is preliminary data.</text>
</comment>
<proteinExistence type="inferred from homology"/>
<dbReference type="InParanoid" id="A0A2R5G7C3"/>
<keyword evidence="3" id="KW-0408">Iron</keyword>
<dbReference type="InterPro" id="IPR001199">
    <property type="entry name" value="Cyt_B5-like_heme/steroid-bd"/>
</dbReference>
<evidence type="ECO:0000259" key="5">
    <source>
        <dbReference type="PROSITE" id="PS50255"/>
    </source>
</evidence>
<dbReference type="InterPro" id="IPR050668">
    <property type="entry name" value="Cytochrome_b5"/>
</dbReference>
<name>A0A2R5G7C3_9STRA</name>
<dbReference type="PROSITE" id="PS50255">
    <property type="entry name" value="CYTOCHROME_B5_2"/>
    <property type="match status" value="1"/>
</dbReference>